<dbReference type="UniPathway" id="UPA00253">
    <property type="reaction ID" value="UER00331"/>
</dbReference>
<evidence type="ECO:0000256" key="7">
    <source>
        <dbReference type="ARBA" id="ARBA00022676"/>
    </source>
</evidence>
<gene>
    <name evidence="16" type="ORF">EGC76_06105</name>
</gene>
<accession>A0A451GDX2</accession>
<dbReference type="GO" id="GO:0034213">
    <property type="term" value="P:quinolinate catabolic process"/>
    <property type="evidence" value="ECO:0007669"/>
    <property type="project" value="TreeGrafter"/>
</dbReference>
<proteinExistence type="inferred from homology"/>
<dbReference type="EMBL" id="RSFE01000004">
    <property type="protein sequence ID" value="RWU11118.1"/>
    <property type="molecule type" value="Genomic_DNA"/>
</dbReference>
<comment type="function">
    <text evidence="1">Involved in the catabolism of quinolinic acid (QA).</text>
</comment>
<dbReference type="InterPro" id="IPR002638">
    <property type="entry name" value="Quinolinate_PRibosylTrfase_C"/>
</dbReference>
<feature type="binding site" evidence="13">
    <location>
        <position position="204"/>
    </location>
    <ligand>
        <name>substrate</name>
    </ligand>
</feature>
<feature type="binding site" evidence="13">
    <location>
        <begin position="269"/>
        <end position="271"/>
    </location>
    <ligand>
        <name>substrate</name>
    </ligand>
</feature>
<dbReference type="GO" id="GO:0004514">
    <property type="term" value="F:nicotinate-nucleotide diphosphorylase (carboxylating) activity"/>
    <property type="evidence" value="ECO:0007669"/>
    <property type="project" value="UniProtKB-EC"/>
</dbReference>
<keyword evidence="8 12" id="KW-0808">Transferase</keyword>
<name>A0A451GDX2_9GAMM</name>
<organism evidence="16 17">
    <name type="scientific">Pseudidiomarina gelatinasegens</name>
    <dbReference type="NCBI Taxonomy" id="2487740"/>
    <lineage>
        <taxon>Bacteria</taxon>
        <taxon>Pseudomonadati</taxon>
        <taxon>Pseudomonadota</taxon>
        <taxon>Gammaproteobacteria</taxon>
        <taxon>Alteromonadales</taxon>
        <taxon>Idiomarinaceae</taxon>
        <taxon>Pseudidiomarina</taxon>
    </lineage>
</organism>
<dbReference type="PANTHER" id="PTHR32179">
    <property type="entry name" value="NICOTINATE-NUCLEOTIDE PYROPHOSPHORYLASE [CARBOXYLATING]"/>
    <property type="match status" value="1"/>
</dbReference>
<dbReference type="InterPro" id="IPR004393">
    <property type="entry name" value="NadC"/>
</dbReference>
<feature type="binding site" evidence="13">
    <location>
        <position position="175"/>
    </location>
    <ligand>
        <name>substrate</name>
    </ligand>
</feature>
<evidence type="ECO:0000256" key="12">
    <source>
        <dbReference type="PIRNR" id="PIRNR006250"/>
    </source>
</evidence>
<evidence type="ECO:0000313" key="16">
    <source>
        <dbReference type="EMBL" id="RWU11118.1"/>
    </source>
</evidence>
<evidence type="ECO:0000256" key="10">
    <source>
        <dbReference type="ARBA" id="ARBA00047445"/>
    </source>
</evidence>
<feature type="binding site" evidence="13">
    <location>
        <position position="225"/>
    </location>
    <ligand>
        <name>substrate</name>
    </ligand>
</feature>
<evidence type="ECO:0000256" key="5">
    <source>
        <dbReference type="ARBA" id="ARBA00011944"/>
    </source>
</evidence>
<evidence type="ECO:0000256" key="4">
    <source>
        <dbReference type="ARBA" id="ARBA00011218"/>
    </source>
</evidence>
<evidence type="ECO:0000259" key="14">
    <source>
        <dbReference type="Pfam" id="PF01729"/>
    </source>
</evidence>
<keyword evidence="7 12" id="KW-0328">Glycosyltransferase</keyword>
<dbReference type="InterPro" id="IPR036068">
    <property type="entry name" value="Nicotinate_pribotase-like_C"/>
</dbReference>
<comment type="catalytic activity">
    <reaction evidence="10">
        <text>nicotinate beta-D-ribonucleotide + CO2 + diphosphate = quinolinate + 5-phospho-alpha-D-ribose 1-diphosphate + 2 H(+)</text>
        <dbReference type="Rhea" id="RHEA:12733"/>
        <dbReference type="ChEBI" id="CHEBI:15378"/>
        <dbReference type="ChEBI" id="CHEBI:16526"/>
        <dbReference type="ChEBI" id="CHEBI:29959"/>
        <dbReference type="ChEBI" id="CHEBI:33019"/>
        <dbReference type="ChEBI" id="CHEBI:57502"/>
        <dbReference type="ChEBI" id="CHEBI:58017"/>
        <dbReference type="EC" id="2.4.2.19"/>
    </reaction>
</comment>
<dbReference type="GO" id="GO:0009435">
    <property type="term" value="P:NAD+ biosynthetic process"/>
    <property type="evidence" value="ECO:0007669"/>
    <property type="project" value="UniProtKB-UniPathway"/>
</dbReference>
<dbReference type="PANTHER" id="PTHR32179:SF3">
    <property type="entry name" value="NICOTINATE-NUCLEOTIDE PYROPHOSPHORYLASE [CARBOXYLATING]"/>
    <property type="match status" value="1"/>
</dbReference>
<evidence type="ECO:0000256" key="3">
    <source>
        <dbReference type="ARBA" id="ARBA00009400"/>
    </source>
</evidence>
<evidence type="ECO:0000259" key="15">
    <source>
        <dbReference type="Pfam" id="PF02749"/>
    </source>
</evidence>
<dbReference type="OrthoDB" id="9782546at2"/>
<feature type="binding site" evidence="13">
    <location>
        <begin position="141"/>
        <end position="143"/>
    </location>
    <ligand>
        <name>substrate</name>
    </ligand>
</feature>
<feature type="binding site" evidence="13">
    <location>
        <begin position="248"/>
        <end position="250"/>
    </location>
    <ligand>
        <name>substrate</name>
    </ligand>
</feature>
<evidence type="ECO:0000256" key="9">
    <source>
        <dbReference type="ARBA" id="ARBA00033102"/>
    </source>
</evidence>
<feature type="domain" description="Quinolinate phosphoribosyl transferase N-terminal" evidence="15">
    <location>
        <begin position="34"/>
        <end position="118"/>
    </location>
</feature>
<dbReference type="RefSeq" id="WP_128352126.1">
    <property type="nucleotide sequence ID" value="NZ_RSFE01000004.1"/>
</dbReference>
<feature type="binding site" evidence="13">
    <location>
        <position position="165"/>
    </location>
    <ligand>
        <name>substrate</name>
    </ligand>
</feature>
<dbReference type="Gene3D" id="3.90.1170.20">
    <property type="entry name" value="Quinolinate phosphoribosyl transferase, N-terminal domain"/>
    <property type="match status" value="1"/>
</dbReference>
<dbReference type="Pfam" id="PF01729">
    <property type="entry name" value="QRPTase_C"/>
    <property type="match status" value="1"/>
</dbReference>
<evidence type="ECO:0000256" key="13">
    <source>
        <dbReference type="PIRSR" id="PIRSR006250-1"/>
    </source>
</evidence>
<protein>
    <recommendedName>
        <fullName evidence="11">Probable nicotinate-nucleotide pyrophosphorylase [carboxylating]</fullName>
        <ecNumber evidence="5">2.4.2.19</ecNumber>
    </recommendedName>
    <alternativeName>
        <fullName evidence="9">Quinolinate phosphoribosyltransferase [decarboxylating]</fullName>
    </alternativeName>
</protein>
<evidence type="ECO:0000256" key="8">
    <source>
        <dbReference type="ARBA" id="ARBA00022679"/>
    </source>
</evidence>
<dbReference type="InterPro" id="IPR013785">
    <property type="entry name" value="Aldolase_TIM"/>
</dbReference>
<dbReference type="SUPFAM" id="SSF54675">
    <property type="entry name" value="Nicotinate/Quinolinate PRTase N-terminal domain-like"/>
    <property type="match status" value="1"/>
</dbReference>
<dbReference type="Pfam" id="PF02749">
    <property type="entry name" value="QRPTase_N"/>
    <property type="match status" value="1"/>
</dbReference>
<feature type="binding site" evidence="13">
    <location>
        <position position="108"/>
    </location>
    <ligand>
        <name>substrate</name>
    </ligand>
</feature>
<dbReference type="EC" id="2.4.2.19" evidence="5"/>
<dbReference type="Gene3D" id="3.20.20.70">
    <property type="entry name" value="Aldolase class I"/>
    <property type="match status" value="1"/>
</dbReference>
<dbReference type="InterPro" id="IPR037128">
    <property type="entry name" value="Quinolinate_PRibosylTase_N_sf"/>
</dbReference>
<evidence type="ECO:0000256" key="1">
    <source>
        <dbReference type="ARBA" id="ARBA00003237"/>
    </source>
</evidence>
<dbReference type="SUPFAM" id="SSF51690">
    <property type="entry name" value="Nicotinate/Quinolinate PRTase C-terminal domain-like"/>
    <property type="match status" value="1"/>
</dbReference>
<evidence type="ECO:0000256" key="6">
    <source>
        <dbReference type="ARBA" id="ARBA00022642"/>
    </source>
</evidence>
<dbReference type="AlphaFoldDB" id="A0A451GDX2"/>
<comment type="subunit">
    <text evidence="4">Hexamer formed by 3 homodimers.</text>
</comment>
<dbReference type="InterPro" id="IPR027277">
    <property type="entry name" value="NadC/ModD"/>
</dbReference>
<evidence type="ECO:0000256" key="2">
    <source>
        <dbReference type="ARBA" id="ARBA00004893"/>
    </source>
</evidence>
<evidence type="ECO:0000313" key="17">
    <source>
        <dbReference type="Proteomes" id="UP000288789"/>
    </source>
</evidence>
<feature type="domain" description="Quinolinate phosphoribosyl transferase C-terminal" evidence="14">
    <location>
        <begin position="120"/>
        <end position="284"/>
    </location>
</feature>
<dbReference type="GO" id="GO:0005737">
    <property type="term" value="C:cytoplasm"/>
    <property type="evidence" value="ECO:0007669"/>
    <property type="project" value="TreeGrafter"/>
</dbReference>
<dbReference type="FunFam" id="3.90.1170.20:FF:000001">
    <property type="entry name" value="Nicotinate-nucleotide diphosphorylase (Carboxylating)"/>
    <property type="match status" value="1"/>
</dbReference>
<reference evidence="16 17" key="1">
    <citation type="submission" date="2018-12" db="EMBL/GenBank/DDBJ databases">
        <authorList>
            <person name="Li A."/>
            <person name="Zhang M."/>
            <person name="Zhu H."/>
        </authorList>
    </citation>
    <scope>NUCLEOTIDE SEQUENCE [LARGE SCALE GENOMIC DNA]</scope>
    <source>
        <strain evidence="16 17">R04H25</strain>
    </source>
</reference>
<comment type="pathway">
    <text evidence="2">Cofactor biosynthesis; NAD(+) biosynthesis; nicotinate D-ribonucleotide from quinolinate: step 1/1.</text>
</comment>
<dbReference type="FunFam" id="3.20.20.70:FF:000030">
    <property type="entry name" value="Nicotinate-nucleotide pyrophosphorylase, carboxylating"/>
    <property type="match status" value="1"/>
</dbReference>
<evidence type="ECO:0000256" key="11">
    <source>
        <dbReference type="ARBA" id="ARBA00069173"/>
    </source>
</evidence>
<comment type="similarity">
    <text evidence="3 12">Belongs to the NadC/ModD family.</text>
</comment>
<dbReference type="PIRSF" id="PIRSF006250">
    <property type="entry name" value="NadC_ModD"/>
    <property type="match status" value="1"/>
</dbReference>
<sequence length="288" mass="31348">MDTRVDPTLLAADREQMVQRALQEDLNGLSADLDITAQLIPATEQARATIITRDDAVVCGVDWVNEVFKQLGSTVTVNWLVADGDVVDADSVLCELEGPARIILTGERTALNFLQTLSAVATTTAHYVRHLEGSETRLLDTRKTVPGLRTALKYAVVCGGGFNHRIGLYDAYLIKENHIMACGGIAQAIGKARELNPGKPVEVEVENLDEYNDALRAGADIIMLDNFPLHDIYTAVEQRAGSTRLEVSGNITDKRLTELALTGVDYISSGALTKNIQAVDLSLRFQKL</sequence>
<keyword evidence="6" id="KW-0662">Pyridine nucleotide biosynthesis</keyword>
<dbReference type="Proteomes" id="UP000288789">
    <property type="component" value="Unassembled WGS sequence"/>
</dbReference>
<dbReference type="InterPro" id="IPR022412">
    <property type="entry name" value="Quinolinate_PRibosylTrfase_N"/>
</dbReference>
<dbReference type="NCBIfam" id="TIGR00078">
    <property type="entry name" value="nadC"/>
    <property type="match status" value="1"/>
</dbReference>
<keyword evidence="17" id="KW-1185">Reference proteome</keyword>
<dbReference type="CDD" id="cd01572">
    <property type="entry name" value="QPRTase"/>
    <property type="match status" value="1"/>
</dbReference>
<comment type="caution">
    <text evidence="16">The sequence shown here is derived from an EMBL/GenBank/DDBJ whole genome shotgun (WGS) entry which is preliminary data.</text>
</comment>